<dbReference type="KEGG" id="cvn:111124099"/>
<dbReference type="RefSeq" id="XP_022322671.1">
    <property type="nucleotide sequence ID" value="XM_022466963.1"/>
</dbReference>
<evidence type="ECO:0000259" key="1">
    <source>
        <dbReference type="Pfam" id="PF16026"/>
    </source>
</evidence>
<reference evidence="3" key="1">
    <citation type="submission" date="2025-08" db="UniProtKB">
        <authorList>
            <consortium name="RefSeq"/>
        </authorList>
    </citation>
    <scope>IDENTIFICATION</scope>
    <source>
        <tissue evidence="3">Whole sample</tissue>
    </source>
</reference>
<dbReference type="AlphaFoldDB" id="A0A8B8D749"/>
<organism evidence="2 3">
    <name type="scientific">Crassostrea virginica</name>
    <name type="common">Eastern oyster</name>
    <dbReference type="NCBI Taxonomy" id="6565"/>
    <lineage>
        <taxon>Eukaryota</taxon>
        <taxon>Metazoa</taxon>
        <taxon>Spiralia</taxon>
        <taxon>Lophotrochozoa</taxon>
        <taxon>Mollusca</taxon>
        <taxon>Bivalvia</taxon>
        <taxon>Autobranchia</taxon>
        <taxon>Pteriomorphia</taxon>
        <taxon>Ostreida</taxon>
        <taxon>Ostreoidea</taxon>
        <taxon>Ostreidae</taxon>
        <taxon>Crassostrea</taxon>
    </lineage>
</organism>
<gene>
    <name evidence="3" type="primary">LOC111124099</name>
</gene>
<keyword evidence="2" id="KW-1185">Reference proteome</keyword>
<name>A0A8B8D749_CRAVI</name>
<dbReference type="Proteomes" id="UP000694844">
    <property type="component" value="Chromosome 3"/>
</dbReference>
<evidence type="ECO:0000313" key="2">
    <source>
        <dbReference type="Proteomes" id="UP000694844"/>
    </source>
</evidence>
<feature type="domain" description="Mitochondria-eating protein C-terminal" evidence="1">
    <location>
        <begin position="57"/>
        <end position="118"/>
    </location>
</feature>
<protein>
    <submittedName>
        <fullName evidence="3">Uncharacterized protein LOC111124099</fullName>
    </submittedName>
</protein>
<dbReference type="OrthoDB" id="6105707at2759"/>
<dbReference type="Pfam" id="PF16026">
    <property type="entry name" value="MIEAP"/>
    <property type="match status" value="1"/>
</dbReference>
<dbReference type="GeneID" id="111124099"/>
<sequence>MSFPGKIISSYPNILSRFADSVSILTKCTIFDRLARSILPIGRTDNRLVENINEKCRPSNIAQLYNTLESQEWVDAKETLEDITDFREEDILRFLCACVLASFQCCMEIYDAKIAELLRKPTLAIGNTLVGKQTASNKLSEIWQTA</sequence>
<evidence type="ECO:0000313" key="3">
    <source>
        <dbReference type="RefSeq" id="XP_022322671.1"/>
    </source>
</evidence>
<accession>A0A8B8D749</accession>
<proteinExistence type="predicted"/>
<dbReference type="InterPro" id="IPR031981">
    <property type="entry name" value="MIEAP_C"/>
</dbReference>